<protein>
    <submittedName>
        <fullName evidence="1">Uncharacterized protein</fullName>
    </submittedName>
</protein>
<proteinExistence type="predicted"/>
<accession>A0A8H6NG16</accession>
<sequence>MSSRQQQPGSKDADGFQVPTVGRRILEVELPALRTNPKAIRTPKFCLNSLSPLVHGDPVLDKKDAPRAGFETPGKCDQLRRLTSVAEQ</sequence>
<reference evidence="1" key="1">
    <citation type="journal article" date="2020" name="Phytopathology">
        <title>Genome Sequence Resources of Colletotrichum truncatum, C. plurivorum, C. musicola, and C. sojae: Four Species Pathogenic to Soybean (Glycine max).</title>
        <authorList>
            <person name="Rogerio F."/>
            <person name="Boufleur T.R."/>
            <person name="Ciampi-Guillardi M."/>
            <person name="Sukno S.A."/>
            <person name="Thon M.R."/>
            <person name="Massola Junior N.S."/>
            <person name="Baroncelli R."/>
        </authorList>
    </citation>
    <scope>NUCLEOTIDE SEQUENCE</scope>
    <source>
        <strain evidence="1">LFN00145</strain>
    </source>
</reference>
<name>A0A8H6NG16_9PEZI</name>
<organism evidence="1 2">
    <name type="scientific">Colletotrichum plurivorum</name>
    <dbReference type="NCBI Taxonomy" id="2175906"/>
    <lineage>
        <taxon>Eukaryota</taxon>
        <taxon>Fungi</taxon>
        <taxon>Dikarya</taxon>
        <taxon>Ascomycota</taxon>
        <taxon>Pezizomycotina</taxon>
        <taxon>Sordariomycetes</taxon>
        <taxon>Hypocreomycetidae</taxon>
        <taxon>Glomerellales</taxon>
        <taxon>Glomerellaceae</taxon>
        <taxon>Colletotrichum</taxon>
        <taxon>Colletotrichum orchidearum species complex</taxon>
    </lineage>
</organism>
<evidence type="ECO:0000313" key="1">
    <source>
        <dbReference type="EMBL" id="KAF6831513.1"/>
    </source>
</evidence>
<gene>
    <name evidence="1" type="ORF">CPLU01_06679</name>
</gene>
<comment type="caution">
    <text evidence="1">The sequence shown here is derived from an EMBL/GenBank/DDBJ whole genome shotgun (WGS) entry which is preliminary data.</text>
</comment>
<dbReference type="EMBL" id="WIGO01000080">
    <property type="protein sequence ID" value="KAF6831513.1"/>
    <property type="molecule type" value="Genomic_DNA"/>
</dbReference>
<evidence type="ECO:0000313" key="2">
    <source>
        <dbReference type="Proteomes" id="UP000654918"/>
    </source>
</evidence>
<dbReference type="AlphaFoldDB" id="A0A8H6NG16"/>
<dbReference type="Proteomes" id="UP000654918">
    <property type="component" value="Unassembled WGS sequence"/>
</dbReference>
<keyword evidence="2" id="KW-1185">Reference proteome</keyword>